<protein>
    <submittedName>
        <fullName evidence="2">Uncharacterized protein</fullName>
    </submittedName>
</protein>
<accession>A0A6C0IPF1</accession>
<sequence length="70" mass="8085">MESIKELHILSNTPIQPGSPKKPDTPKRKQLKRLFKRSRLKNKFESPAIKSIERTIVSKHTVSDEFSLTI</sequence>
<reference evidence="2" key="1">
    <citation type="journal article" date="2020" name="Nature">
        <title>Giant virus diversity and host interactions through global metagenomics.</title>
        <authorList>
            <person name="Schulz F."/>
            <person name="Roux S."/>
            <person name="Paez-Espino D."/>
            <person name="Jungbluth S."/>
            <person name="Walsh D.A."/>
            <person name="Denef V.J."/>
            <person name="McMahon K.D."/>
            <person name="Konstantinidis K.T."/>
            <person name="Eloe-Fadrosh E.A."/>
            <person name="Kyrpides N.C."/>
            <person name="Woyke T."/>
        </authorList>
    </citation>
    <scope>NUCLEOTIDE SEQUENCE</scope>
    <source>
        <strain evidence="2">GVMAG-M-3300024261-37</strain>
    </source>
</reference>
<proteinExistence type="predicted"/>
<dbReference type="AlphaFoldDB" id="A0A6C0IPF1"/>
<dbReference type="EMBL" id="MN740234">
    <property type="protein sequence ID" value="QHT95084.1"/>
    <property type="molecule type" value="Genomic_DNA"/>
</dbReference>
<evidence type="ECO:0000313" key="2">
    <source>
        <dbReference type="EMBL" id="QHT95084.1"/>
    </source>
</evidence>
<feature type="region of interest" description="Disordered" evidence="1">
    <location>
        <begin position="1"/>
        <end position="30"/>
    </location>
</feature>
<organism evidence="2">
    <name type="scientific">viral metagenome</name>
    <dbReference type="NCBI Taxonomy" id="1070528"/>
    <lineage>
        <taxon>unclassified sequences</taxon>
        <taxon>metagenomes</taxon>
        <taxon>organismal metagenomes</taxon>
    </lineage>
</organism>
<name>A0A6C0IPF1_9ZZZZ</name>
<evidence type="ECO:0000256" key="1">
    <source>
        <dbReference type="SAM" id="MobiDB-lite"/>
    </source>
</evidence>